<gene>
    <name evidence="1" type="ORF">JCM14722_24420</name>
</gene>
<protein>
    <submittedName>
        <fullName evidence="1">Uncharacterized protein</fullName>
    </submittedName>
</protein>
<reference evidence="1" key="1">
    <citation type="submission" date="2022-08" db="EMBL/GenBank/DDBJ databases">
        <title>Genome Sequence of the sulphate-reducing bacterium, Pseudodesulfovibrio portus JCM14722.</title>
        <authorList>
            <person name="Kondo R."/>
            <person name="Kataoka T."/>
        </authorList>
    </citation>
    <scope>NUCLEOTIDE SEQUENCE</scope>
    <source>
        <strain evidence="1">JCM 14722</strain>
    </source>
</reference>
<organism evidence="1 2">
    <name type="scientific">Pseudodesulfovibrio portus</name>
    <dbReference type="NCBI Taxonomy" id="231439"/>
    <lineage>
        <taxon>Bacteria</taxon>
        <taxon>Pseudomonadati</taxon>
        <taxon>Thermodesulfobacteriota</taxon>
        <taxon>Desulfovibrionia</taxon>
        <taxon>Desulfovibrionales</taxon>
        <taxon>Desulfovibrionaceae</taxon>
    </lineage>
</organism>
<evidence type="ECO:0000313" key="1">
    <source>
        <dbReference type="EMBL" id="BDQ34900.1"/>
    </source>
</evidence>
<keyword evidence="2" id="KW-1185">Reference proteome</keyword>
<name>A0ABM8ATP7_9BACT</name>
<accession>A0ABM8ATP7</accession>
<dbReference type="Proteomes" id="UP001061361">
    <property type="component" value="Chromosome"/>
</dbReference>
<proteinExistence type="predicted"/>
<evidence type="ECO:0000313" key="2">
    <source>
        <dbReference type="Proteomes" id="UP001061361"/>
    </source>
</evidence>
<dbReference type="RefSeq" id="WP_264981792.1">
    <property type="nucleotide sequence ID" value="NZ_AP026708.1"/>
</dbReference>
<dbReference type="EMBL" id="AP026708">
    <property type="protein sequence ID" value="BDQ34900.1"/>
    <property type="molecule type" value="Genomic_DNA"/>
</dbReference>
<sequence>MVKQGSRANRYSKVSLLAVILFLLAGFGLVYFKTDLLHVVAEKPEGVSGLVSVRGAVSLEQLHFSQQEIQAINNVVNSHRKTFTKVDMIVDAVGHVDEIKDDTVLVFAVSLKTSGNLEVKSWSRKLERKLLVAQFVDYLRKAATEYEEFQKFPDVKKNFKTLYI</sequence>